<comment type="caution">
    <text evidence="1">The sequence shown here is derived from an EMBL/GenBank/DDBJ whole genome shotgun (WGS) entry which is preliminary data.</text>
</comment>
<sequence length="55" mass="5719">MRAFCSLPVPSDTGGTGLSQTIARRIVKAEGGTIAVVNRPEGGLQVRISLPRAGR</sequence>
<dbReference type="InterPro" id="IPR004358">
    <property type="entry name" value="Sig_transdc_His_kin-like_C"/>
</dbReference>
<evidence type="ECO:0000313" key="1">
    <source>
        <dbReference type="EMBL" id="MET3695346.1"/>
    </source>
</evidence>
<dbReference type="EMBL" id="JBEPMM010000026">
    <property type="protein sequence ID" value="MET3695346.1"/>
    <property type="molecule type" value="Genomic_DNA"/>
</dbReference>
<evidence type="ECO:0000313" key="2">
    <source>
        <dbReference type="Proteomes" id="UP001549145"/>
    </source>
</evidence>
<keyword evidence="1" id="KW-0418">Kinase</keyword>
<dbReference type="SUPFAM" id="SSF55874">
    <property type="entry name" value="ATPase domain of HSP90 chaperone/DNA topoisomerase II/histidine kinase"/>
    <property type="match status" value="1"/>
</dbReference>
<accession>A0ABV2LBX8</accession>
<proteinExistence type="predicted"/>
<name>A0ABV2LBX8_9HYPH</name>
<keyword evidence="2" id="KW-1185">Reference proteome</keyword>
<dbReference type="RefSeq" id="WP_238278977.1">
    <property type="nucleotide sequence ID" value="NZ_BPQL01000048.1"/>
</dbReference>
<keyword evidence="1" id="KW-0808">Transferase</keyword>
<dbReference type="InterPro" id="IPR036890">
    <property type="entry name" value="HATPase_C_sf"/>
</dbReference>
<protein>
    <submittedName>
        <fullName evidence="1">Signal transduction histidine kinase</fullName>
    </submittedName>
</protein>
<reference evidence="1 2" key="1">
    <citation type="submission" date="2024-06" db="EMBL/GenBank/DDBJ databases">
        <title>Genomic Encyclopedia of Type Strains, Phase IV (KMG-IV): sequencing the most valuable type-strain genomes for metagenomic binning, comparative biology and taxonomic classification.</title>
        <authorList>
            <person name="Goeker M."/>
        </authorList>
    </citation>
    <scope>NUCLEOTIDE SEQUENCE [LARGE SCALE GENOMIC DNA]</scope>
    <source>
        <strain evidence="1 2">DSM 21331</strain>
    </source>
</reference>
<dbReference type="PRINTS" id="PR00344">
    <property type="entry name" value="BCTRLSENSOR"/>
</dbReference>
<organism evidence="1 2">
    <name type="scientific">Methylobacterium goesingense</name>
    <dbReference type="NCBI Taxonomy" id="243690"/>
    <lineage>
        <taxon>Bacteria</taxon>
        <taxon>Pseudomonadati</taxon>
        <taxon>Pseudomonadota</taxon>
        <taxon>Alphaproteobacteria</taxon>
        <taxon>Hyphomicrobiales</taxon>
        <taxon>Methylobacteriaceae</taxon>
        <taxon>Methylobacterium</taxon>
    </lineage>
</organism>
<dbReference type="GO" id="GO:0016301">
    <property type="term" value="F:kinase activity"/>
    <property type="evidence" value="ECO:0007669"/>
    <property type="project" value="UniProtKB-KW"/>
</dbReference>
<dbReference type="Gene3D" id="3.30.565.10">
    <property type="entry name" value="Histidine kinase-like ATPase, C-terminal domain"/>
    <property type="match status" value="1"/>
</dbReference>
<gene>
    <name evidence="1" type="ORF">ABID43_004914</name>
</gene>
<dbReference type="Proteomes" id="UP001549145">
    <property type="component" value="Unassembled WGS sequence"/>
</dbReference>